<evidence type="ECO:0000313" key="6">
    <source>
        <dbReference type="EMBL" id="EFJ03398.1"/>
    </source>
</evidence>
<dbReference type="AlphaFoldDB" id="D8PLH7"/>
<gene>
    <name evidence="6" type="ORF">SCHCODRAFT_80533</name>
</gene>
<dbReference type="InterPro" id="IPR001789">
    <property type="entry name" value="Sig_transdc_resp-reg_receiver"/>
</dbReference>
<dbReference type="EMBL" id="GL377302">
    <property type="protein sequence ID" value="EFJ03398.1"/>
    <property type="molecule type" value="Genomic_DNA"/>
</dbReference>
<evidence type="ECO:0000256" key="2">
    <source>
        <dbReference type="ARBA" id="ARBA00023012"/>
    </source>
</evidence>
<dbReference type="PANTHER" id="PTHR45339">
    <property type="entry name" value="HYBRID SIGNAL TRANSDUCTION HISTIDINE KINASE J"/>
    <property type="match status" value="1"/>
</dbReference>
<evidence type="ECO:0000256" key="4">
    <source>
        <dbReference type="SAM" id="MobiDB-lite"/>
    </source>
</evidence>
<feature type="region of interest" description="Disordered" evidence="4">
    <location>
        <begin position="731"/>
        <end position="827"/>
    </location>
</feature>
<evidence type="ECO:0000259" key="5">
    <source>
        <dbReference type="PROSITE" id="PS50110"/>
    </source>
</evidence>
<feature type="modified residue" description="4-aspartylphosphate" evidence="3">
    <location>
        <position position="882"/>
    </location>
</feature>
<name>D8PLH7_SCHCM</name>
<dbReference type="SUPFAM" id="SSF52172">
    <property type="entry name" value="CheY-like"/>
    <property type="match status" value="1"/>
</dbReference>
<feature type="domain" description="Response regulatory" evidence="5">
    <location>
        <begin position="833"/>
        <end position="972"/>
    </location>
</feature>
<dbReference type="Gene3D" id="3.40.50.2300">
    <property type="match status" value="1"/>
</dbReference>
<feature type="compositionally biased region" description="Basic and acidic residues" evidence="4">
    <location>
        <begin position="750"/>
        <end position="759"/>
    </location>
</feature>
<evidence type="ECO:0000256" key="3">
    <source>
        <dbReference type="PROSITE-ProRule" id="PRU00169"/>
    </source>
</evidence>
<feature type="region of interest" description="Disordered" evidence="4">
    <location>
        <begin position="35"/>
        <end position="109"/>
    </location>
</feature>
<dbReference type="HOGENOM" id="CLU_004854_0_0_1"/>
<dbReference type="STRING" id="578458.D8PLH7"/>
<dbReference type="GO" id="GO:0000156">
    <property type="term" value="F:phosphorelay response regulator activity"/>
    <property type="evidence" value="ECO:0007669"/>
    <property type="project" value="UniProtKB-ARBA"/>
</dbReference>
<dbReference type="Pfam" id="PF00072">
    <property type="entry name" value="Response_reg"/>
    <property type="match status" value="1"/>
</dbReference>
<proteinExistence type="predicted"/>
<dbReference type="SMART" id="SM00448">
    <property type="entry name" value="REC"/>
    <property type="match status" value="1"/>
</dbReference>
<keyword evidence="1 3" id="KW-0597">Phosphoprotein</keyword>
<feature type="region of interest" description="Disordered" evidence="4">
    <location>
        <begin position="639"/>
        <end position="700"/>
    </location>
</feature>
<dbReference type="InterPro" id="IPR011006">
    <property type="entry name" value="CheY-like_superfamily"/>
</dbReference>
<keyword evidence="2" id="KW-0902">Two-component regulatory system</keyword>
<dbReference type="PROSITE" id="PS50110">
    <property type="entry name" value="RESPONSE_REGULATORY"/>
    <property type="match status" value="1"/>
</dbReference>
<feature type="region of interest" description="Disordered" evidence="4">
    <location>
        <begin position="1012"/>
        <end position="1176"/>
    </location>
</feature>
<reference evidence="6 7" key="1">
    <citation type="journal article" date="2010" name="Nat. Biotechnol.">
        <title>Genome sequence of the model mushroom Schizophyllum commune.</title>
        <authorList>
            <person name="Ohm R.A."/>
            <person name="de Jong J.F."/>
            <person name="Lugones L.G."/>
            <person name="Aerts A."/>
            <person name="Kothe E."/>
            <person name="Stajich J.E."/>
            <person name="de Vries R.P."/>
            <person name="Record E."/>
            <person name="Levasseur A."/>
            <person name="Baker S.E."/>
            <person name="Bartholomew K.A."/>
            <person name="Coutinho P.M."/>
            <person name="Erdmann S."/>
            <person name="Fowler T.J."/>
            <person name="Gathman A.C."/>
            <person name="Lombard V."/>
            <person name="Henrissat B."/>
            <person name="Knabe N."/>
            <person name="Kuees U."/>
            <person name="Lilly W.W."/>
            <person name="Lindquist E."/>
            <person name="Lucas S."/>
            <person name="Magnuson J.K."/>
            <person name="Piumi F."/>
            <person name="Raudaskoski M."/>
            <person name="Salamov A."/>
            <person name="Schmutz J."/>
            <person name="Schwarze F.W.M.R."/>
            <person name="vanKuyk P.A."/>
            <person name="Horton J.S."/>
            <person name="Grigoriev I.V."/>
            <person name="Woesten H.A.B."/>
        </authorList>
    </citation>
    <scope>NUCLEOTIDE SEQUENCE [LARGE SCALE GENOMIC DNA]</scope>
    <source>
        <strain evidence="7">H4-8 / FGSC 9210</strain>
    </source>
</reference>
<dbReference type="OMA" id="LTAWGMD"/>
<feature type="compositionally biased region" description="Low complexity" evidence="4">
    <location>
        <begin position="1150"/>
        <end position="1173"/>
    </location>
</feature>
<organism evidence="7">
    <name type="scientific">Schizophyllum commune (strain H4-8 / FGSC 9210)</name>
    <name type="common">Split gill fungus</name>
    <dbReference type="NCBI Taxonomy" id="578458"/>
    <lineage>
        <taxon>Eukaryota</taxon>
        <taxon>Fungi</taxon>
        <taxon>Dikarya</taxon>
        <taxon>Basidiomycota</taxon>
        <taxon>Agaricomycotina</taxon>
        <taxon>Agaricomycetes</taxon>
        <taxon>Agaricomycetidae</taxon>
        <taxon>Agaricales</taxon>
        <taxon>Schizophyllaceae</taxon>
        <taxon>Schizophyllum</taxon>
    </lineage>
</organism>
<feature type="region of interest" description="Disordered" evidence="4">
    <location>
        <begin position="351"/>
        <end position="396"/>
    </location>
</feature>
<feature type="compositionally biased region" description="Low complexity" evidence="4">
    <location>
        <begin position="1095"/>
        <end position="1136"/>
    </location>
</feature>
<evidence type="ECO:0000313" key="7">
    <source>
        <dbReference type="Proteomes" id="UP000007431"/>
    </source>
</evidence>
<accession>D8PLH7</accession>
<dbReference type="VEuPathDB" id="FungiDB:SCHCODRAFT_02499284"/>
<dbReference type="CDD" id="cd17546">
    <property type="entry name" value="REC_hyHK_CKI1_RcsC-like"/>
    <property type="match status" value="1"/>
</dbReference>
<dbReference type="eggNOG" id="KOG0519">
    <property type="taxonomic scope" value="Eukaryota"/>
</dbReference>
<dbReference type="Proteomes" id="UP000007431">
    <property type="component" value="Unassembled WGS sequence"/>
</dbReference>
<keyword evidence="7" id="KW-1185">Reference proteome</keyword>
<feature type="region of interest" description="Disordered" evidence="4">
    <location>
        <begin position="446"/>
        <end position="491"/>
    </location>
</feature>
<feature type="region of interest" description="Disordered" evidence="4">
    <location>
        <begin position="308"/>
        <end position="334"/>
    </location>
</feature>
<feature type="compositionally biased region" description="Polar residues" evidence="4">
    <location>
        <begin position="766"/>
        <end position="782"/>
    </location>
</feature>
<dbReference type="InParanoid" id="D8PLH7"/>
<protein>
    <recommendedName>
        <fullName evidence="5">Response regulatory domain-containing protein</fullName>
    </recommendedName>
</protein>
<feature type="compositionally biased region" description="Polar residues" evidence="4">
    <location>
        <begin position="475"/>
        <end position="490"/>
    </location>
</feature>
<dbReference type="PANTHER" id="PTHR45339:SF5">
    <property type="entry name" value="HISTIDINE KINASE"/>
    <property type="match status" value="1"/>
</dbReference>
<evidence type="ECO:0000256" key="1">
    <source>
        <dbReference type="ARBA" id="ARBA00022553"/>
    </source>
</evidence>
<feature type="compositionally biased region" description="Basic and acidic residues" evidence="4">
    <location>
        <begin position="669"/>
        <end position="681"/>
    </location>
</feature>
<feature type="compositionally biased region" description="Polar residues" evidence="4">
    <location>
        <begin position="1014"/>
        <end position="1036"/>
    </location>
</feature>
<sequence length="1188" mass="127490">MPTSNLPSFSLHPAHQQFEGQDVAILDLPMFQYPIDPSHPEPLPDDVAGTLNQPAPGTDPAAAVDALDARDGTPPGLHRGIPRISRSASMPLPSQLGQLAHPRRGRPKAKADALRTMSANVDEVSMELADSVSMIVQTMLQVSPPQVLESAKESFSACTLSVPTASMSAIFTSLKYMNYFAGNMSTMCGDKGKSPVRGADLADFDIGEMLQDVGDALGGLAAYHGVDLVLFHGDVGLKHEYVKGDETGLAFAVTQLVRHVLHTCKEHDTIELGLFVRPVGGDPPSPDEDEDDTGSLLCSIEITHVFGPGFSETTPSEHPDESLEDEPLRPAPTFPTALHRLLNHLDVTFEQDCPRSDPSGPGHTSRVSFQLDRGVPSSPSPTPLPDVPGLDGDRAASEPTLDELFRFIETLRGKKVSLYSDREGSFAHHLTSYLSAWGLDVSHMSDAPEEEGQASPSSQADAMNDPLAFAPQYSPKGSPTTEQQQINPQPASFVIIDDDIDVLRERLQLCRMQQCSPFAPARTNKRPSLANNHRPRSSPAVNRILGATGFTPQPPPPSAVFVHFTSLANYKMVKDVMQSILSSYNAPPPEVMIIPKPAGPRRFLTALYNAVKKPIVDPMFAPIATSPMSPGVHMQQTYFTSAAGPTPGGGPGPRASPTHVHRPSSSRASSDRTNRTLKDFVDPSSHAVPPSPLGMHDGNDYFAPDKLLEVQGTKPLSTGTILQFQNGQPAGIYFDPKGKSSGITPPETPEMERSVERASGRPSSLARRTTFQEASRTGQSPAATPKPRRRLTSRENEGLPGPASPTMERKGTGRRSTPTAGKGKERRIVPPVRVLIVDDNPINRTILQTQMKKHNIGHDTASNGQEAVEKWMTGHFDIILMDIRMPVMDGLQATQKIRAMEEEGMYRPPAGDYPLPSPASRSPYRSSVIIVALTASSFDADDRREALGAGCNDFLLKPVSLAWLYDKIMEWGSIKALQMCADPDRDTTPGTMAAPLAKAQAAAQAVAERLTLPATRNATPSPTRGGSSGANRQVMQPTPRKARDTLSASSTYSYGAALARETERTSSLESTSSLTPRAAQGESPNGHAMVTSDVPMSTTPEPMSTTPEPMSTTPEPSPSEYDTARTSSEPPTSTSTRYGTPESAPDAHISPDPLSLSAPSSRATSESRSPPASELERGTVSVKLILIG</sequence>
<dbReference type="FunFam" id="3.40.50.2300:FF:000146">
    <property type="entry name" value="Putative two-component response regulator SSK1p"/>
    <property type="match status" value="1"/>
</dbReference>